<dbReference type="AlphaFoldDB" id="A0A1C7CU12"/>
<dbReference type="Gene3D" id="2.60.40.1120">
    <property type="entry name" value="Carboxypeptidase-like, regulatory domain"/>
    <property type="match status" value="1"/>
</dbReference>
<protein>
    <submittedName>
        <fullName evidence="2">Prophage tail fiber N-terminal domain-containing protein</fullName>
    </submittedName>
    <submittedName>
        <fullName evidence="3">Putative phage tail fiber protein</fullName>
    </submittedName>
</protein>
<reference evidence="2" key="2">
    <citation type="submission" date="2023-07" db="EMBL/GenBank/DDBJ databases">
        <title>High risk of intestinal colonization with ESBL-producing Escherichia coli among soldiers of military contingents in specific geographic regions.</title>
        <authorList>
            <person name="Literacka E."/>
        </authorList>
    </citation>
    <scope>NUCLEOTIDE SEQUENCE</scope>
    <source>
        <strain evidence="2">33</strain>
    </source>
</reference>
<proteinExistence type="predicted"/>
<dbReference type="Proteomes" id="UP000255201">
    <property type="component" value="Unassembled WGS sequence"/>
</dbReference>
<accession>A0A1C7CU12</accession>
<gene>
    <name evidence="3" type="ORF">NCTC10764_05574</name>
    <name evidence="2" type="ORF">Q2V64_27120</name>
</gene>
<dbReference type="EMBL" id="JAUKZB010000065">
    <property type="protein sequence ID" value="MDO2733283.1"/>
    <property type="molecule type" value="Genomic_DNA"/>
</dbReference>
<evidence type="ECO:0000313" key="2">
    <source>
        <dbReference type="EMBL" id="MDO2733283.1"/>
    </source>
</evidence>
<evidence type="ECO:0000313" key="4">
    <source>
        <dbReference type="Proteomes" id="UP000255201"/>
    </source>
</evidence>
<dbReference type="EMBL" id="UFZL01000003">
    <property type="protein sequence ID" value="STE76977.1"/>
    <property type="molecule type" value="Genomic_DNA"/>
</dbReference>
<organism evidence="3 4">
    <name type="scientific">Escherichia coli</name>
    <dbReference type="NCBI Taxonomy" id="562"/>
    <lineage>
        <taxon>Bacteria</taxon>
        <taxon>Pseudomonadati</taxon>
        <taxon>Pseudomonadota</taxon>
        <taxon>Gammaproteobacteria</taxon>
        <taxon>Enterobacterales</taxon>
        <taxon>Enterobacteriaceae</taxon>
        <taxon>Escherichia</taxon>
    </lineage>
</organism>
<dbReference type="Proteomes" id="UP001174465">
    <property type="component" value="Unassembled WGS sequence"/>
</dbReference>
<reference evidence="3 4" key="1">
    <citation type="submission" date="2018-06" db="EMBL/GenBank/DDBJ databases">
        <authorList>
            <consortium name="Pathogen Informatics"/>
            <person name="Doyle S."/>
        </authorList>
    </citation>
    <scope>NUCLEOTIDE SEQUENCE [LARGE SCALE GENOMIC DNA]</scope>
    <source>
        <strain evidence="3 4">NCTC10764</strain>
    </source>
</reference>
<sequence length="156" mass="17166">MPQLKGVIKTPTGEPLGGTTITLTSLHNRAGILKGVFSHVTTQSGEYDFPVLPGVYSVRLTQSAQRLSEIGIIRVYEDSQDGSLNDFLSVTDADLRPESLKKFEEIAMQIQKSAESVRLYAEEVKRDCAITLENRKQTERLLSLIAEPLSQSAAES</sequence>
<dbReference type="SUPFAM" id="SSF49464">
    <property type="entry name" value="Carboxypeptidase regulatory domain-like"/>
    <property type="match status" value="1"/>
</dbReference>
<name>A0A1C7CU12_ECOLX</name>
<evidence type="ECO:0000259" key="1">
    <source>
        <dbReference type="Pfam" id="PF08400"/>
    </source>
</evidence>
<evidence type="ECO:0000313" key="3">
    <source>
        <dbReference type="EMBL" id="STE76977.1"/>
    </source>
</evidence>
<dbReference type="InterPro" id="IPR008969">
    <property type="entry name" value="CarboxyPept-like_regulatory"/>
</dbReference>
<dbReference type="Pfam" id="PF08400">
    <property type="entry name" value="phage_tail_N"/>
    <property type="match status" value="1"/>
</dbReference>
<dbReference type="InterPro" id="IPR013609">
    <property type="entry name" value="Stf-like_N"/>
</dbReference>
<feature type="domain" description="Lambda-like tail fibre protein N-terminal" evidence="1">
    <location>
        <begin position="4"/>
        <end position="127"/>
    </location>
</feature>